<dbReference type="OMA" id="QPIDVQK"/>
<dbReference type="Gramene" id="CDP09496">
    <property type="protein sequence ID" value="CDP09496"/>
    <property type="gene ID" value="GSCOC_T00028881001"/>
</dbReference>
<dbReference type="InParanoid" id="A0A068UM05"/>
<evidence type="ECO:0000313" key="3">
    <source>
        <dbReference type="Proteomes" id="UP000295252"/>
    </source>
</evidence>
<name>A0A068UM05_COFCA</name>
<dbReference type="PhylomeDB" id="A0A068UM05"/>
<dbReference type="OrthoDB" id="1045822at2759"/>
<evidence type="ECO:0008006" key="4">
    <source>
        <dbReference type="Google" id="ProtNLM"/>
    </source>
</evidence>
<dbReference type="Proteomes" id="UP000295252">
    <property type="component" value="Chromosome IV"/>
</dbReference>
<feature type="compositionally biased region" description="Polar residues" evidence="1">
    <location>
        <begin position="224"/>
        <end position="242"/>
    </location>
</feature>
<sequence length="242" mass="26594">MVDGTYVQLTKEQEALEDITPGELNQPIDVVQITAARCPQCGQALPESYQPPANEDWSTGIFGCADDPDSCWTGLFCPCVLFGRNVESLSDEVSYSCACMGHVICIEGGITLAALMAAFNGAIDPQTVGLITEGLLCTWWICGVYTGMARQALQRKYHLKDSPCEPSLVHLCLHWCAICQEHREMKCRLSNYHATETTIVNPPPVQEMIVGNKQEMRIGHKPETSSSSDENTGRTNLELQPV</sequence>
<feature type="region of interest" description="Disordered" evidence="1">
    <location>
        <begin position="219"/>
        <end position="242"/>
    </location>
</feature>
<dbReference type="NCBIfam" id="TIGR01571">
    <property type="entry name" value="A_thal_Cys_rich"/>
    <property type="match status" value="1"/>
</dbReference>
<keyword evidence="3" id="KW-1185">Reference proteome</keyword>
<dbReference type="AlphaFoldDB" id="A0A068UM05"/>
<gene>
    <name evidence="2" type="ORF">GSCOC_T00028881001</name>
</gene>
<dbReference type="PANTHER" id="PTHR15907">
    <property type="entry name" value="DUF614 FAMILY PROTEIN-RELATED"/>
    <property type="match status" value="1"/>
</dbReference>
<protein>
    <recommendedName>
        <fullName evidence="4">Cell number regulator 6</fullName>
    </recommendedName>
</protein>
<dbReference type="Pfam" id="PF04749">
    <property type="entry name" value="PLAC8"/>
    <property type="match status" value="1"/>
</dbReference>
<reference evidence="3" key="1">
    <citation type="journal article" date="2014" name="Science">
        <title>The coffee genome provides insight into the convergent evolution of caffeine biosynthesis.</title>
        <authorList>
            <person name="Denoeud F."/>
            <person name="Carretero-Paulet L."/>
            <person name="Dereeper A."/>
            <person name="Droc G."/>
            <person name="Guyot R."/>
            <person name="Pietrella M."/>
            <person name="Zheng C."/>
            <person name="Alberti A."/>
            <person name="Anthony F."/>
            <person name="Aprea G."/>
            <person name="Aury J.M."/>
            <person name="Bento P."/>
            <person name="Bernard M."/>
            <person name="Bocs S."/>
            <person name="Campa C."/>
            <person name="Cenci A."/>
            <person name="Combes M.C."/>
            <person name="Crouzillat D."/>
            <person name="Da Silva C."/>
            <person name="Daddiego L."/>
            <person name="De Bellis F."/>
            <person name="Dussert S."/>
            <person name="Garsmeur O."/>
            <person name="Gayraud T."/>
            <person name="Guignon V."/>
            <person name="Jahn K."/>
            <person name="Jamilloux V."/>
            <person name="Joet T."/>
            <person name="Labadie K."/>
            <person name="Lan T."/>
            <person name="Leclercq J."/>
            <person name="Lepelley M."/>
            <person name="Leroy T."/>
            <person name="Li L.T."/>
            <person name="Librado P."/>
            <person name="Lopez L."/>
            <person name="Munoz A."/>
            <person name="Noel B."/>
            <person name="Pallavicini A."/>
            <person name="Perrotta G."/>
            <person name="Poncet V."/>
            <person name="Pot D."/>
            <person name="Priyono X."/>
            <person name="Rigoreau M."/>
            <person name="Rouard M."/>
            <person name="Rozas J."/>
            <person name="Tranchant-Dubreuil C."/>
            <person name="VanBuren R."/>
            <person name="Zhang Q."/>
            <person name="Andrade A.C."/>
            <person name="Argout X."/>
            <person name="Bertrand B."/>
            <person name="de Kochko A."/>
            <person name="Graziosi G."/>
            <person name="Henry R.J."/>
            <person name="Jayarama X."/>
            <person name="Ming R."/>
            <person name="Nagai C."/>
            <person name="Rounsley S."/>
            <person name="Sankoff D."/>
            <person name="Giuliano G."/>
            <person name="Albert V.A."/>
            <person name="Wincker P."/>
            <person name="Lashermes P."/>
        </authorList>
    </citation>
    <scope>NUCLEOTIDE SEQUENCE [LARGE SCALE GENOMIC DNA]</scope>
    <source>
        <strain evidence="3">cv. DH200-94</strain>
    </source>
</reference>
<evidence type="ECO:0000313" key="2">
    <source>
        <dbReference type="EMBL" id="CDP09496.1"/>
    </source>
</evidence>
<dbReference type="EMBL" id="HG739122">
    <property type="protein sequence ID" value="CDP09496.1"/>
    <property type="molecule type" value="Genomic_DNA"/>
</dbReference>
<proteinExistence type="predicted"/>
<evidence type="ECO:0000256" key="1">
    <source>
        <dbReference type="SAM" id="MobiDB-lite"/>
    </source>
</evidence>
<organism evidence="2 3">
    <name type="scientific">Coffea canephora</name>
    <name type="common">Robusta coffee</name>
    <dbReference type="NCBI Taxonomy" id="49390"/>
    <lineage>
        <taxon>Eukaryota</taxon>
        <taxon>Viridiplantae</taxon>
        <taxon>Streptophyta</taxon>
        <taxon>Embryophyta</taxon>
        <taxon>Tracheophyta</taxon>
        <taxon>Spermatophyta</taxon>
        <taxon>Magnoliopsida</taxon>
        <taxon>eudicotyledons</taxon>
        <taxon>Gunneridae</taxon>
        <taxon>Pentapetalae</taxon>
        <taxon>asterids</taxon>
        <taxon>lamiids</taxon>
        <taxon>Gentianales</taxon>
        <taxon>Rubiaceae</taxon>
        <taxon>Ixoroideae</taxon>
        <taxon>Gardenieae complex</taxon>
        <taxon>Bertiereae - Coffeeae clade</taxon>
        <taxon>Coffeeae</taxon>
        <taxon>Coffea</taxon>
    </lineage>
</organism>
<dbReference type="STRING" id="49390.A0A068UM05"/>
<dbReference type="InterPro" id="IPR006461">
    <property type="entry name" value="PLAC_motif_containing"/>
</dbReference>
<accession>A0A068UM05</accession>